<comment type="caution">
    <text evidence="1">The sequence shown here is derived from an EMBL/GenBank/DDBJ whole genome shotgun (WGS) entry which is preliminary data.</text>
</comment>
<reference evidence="1 2" key="1">
    <citation type="journal article" date="2018" name="Sci. Data">
        <title>The draft genome sequence of cork oak.</title>
        <authorList>
            <person name="Ramos A.M."/>
            <person name="Usie A."/>
            <person name="Barbosa P."/>
            <person name="Barros P.M."/>
            <person name="Capote T."/>
            <person name="Chaves I."/>
            <person name="Simoes F."/>
            <person name="Abreu I."/>
            <person name="Carrasquinho I."/>
            <person name="Faro C."/>
            <person name="Guimaraes J.B."/>
            <person name="Mendonca D."/>
            <person name="Nobrega F."/>
            <person name="Rodrigues L."/>
            <person name="Saibo N.J.M."/>
            <person name="Varela M.C."/>
            <person name="Egas C."/>
            <person name="Matos J."/>
            <person name="Miguel C.M."/>
            <person name="Oliveira M.M."/>
            <person name="Ricardo C.P."/>
            <person name="Goncalves S."/>
        </authorList>
    </citation>
    <scope>NUCLEOTIDE SEQUENCE [LARGE SCALE GENOMIC DNA]</scope>
    <source>
        <strain evidence="2">cv. HL8</strain>
    </source>
</reference>
<sequence length="61" mass="7572">MRKFLKFQIMNIPRDNASWHLLAWNLWNNLTIPKNSRDCWLWLNSVKLRRNYRECDMLHIG</sequence>
<gene>
    <name evidence="1" type="ORF">CFP56_034573</name>
</gene>
<proteinExistence type="predicted"/>
<dbReference type="Proteomes" id="UP000237347">
    <property type="component" value="Unassembled WGS sequence"/>
</dbReference>
<name>A0AAW0JBV4_QUESU</name>
<dbReference type="AlphaFoldDB" id="A0AAW0JBV4"/>
<accession>A0AAW0JBV4</accession>
<dbReference type="EMBL" id="PKMF04000607">
    <property type="protein sequence ID" value="KAK7824325.1"/>
    <property type="molecule type" value="Genomic_DNA"/>
</dbReference>
<evidence type="ECO:0000313" key="1">
    <source>
        <dbReference type="EMBL" id="KAK7824325.1"/>
    </source>
</evidence>
<keyword evidence="2" id="KW-1185">Reference proteome</keyword>
<organism evidence="1 2">
    <name type="scientific">Quercus suber</name>
    <name type="common">Cork oak</name>
    <dbReference type="NCBI Taxonomy" id="58331"/>
    <lineage>
        <taxon>Eukaryota</taxon>
        <taxon>Viridiplantae</taxon>
        <taxon>Streptophyta</taxon>
        <taxon>Embryophyta</taxon>
        <taxon>Tracheophyta</taxon>
        <taxon>Spermatophyta</taxon>
        <taxon>Magnoliopsida</taxon>
        <taxon>eudicotyledons</taxon>
        <taxon>Gunneridae</taxon>
        <taxon>Pentapetalae</taxon>
        <taxon>rosids</taxon>
        <taxon>fabids</taxon>
        <taxon>Fagales</taxon>
        <taxon>Fagaceae</taxon>
        <taxon>Quercus</taxon>
    </lineage>
</organism>
<evidence type="ECO:0000313" key="2">
    <source>
        <dbReference type="Proteomes" id="UP000237347"/>
    </source>
</evidence>
<protein>
    <submittedName>
        <fullName evidence="1">Uncharacterized protein</fullName>
    </submittedName>
</protein>